<dbReference type="EMBL" id="BMMH01000043">
    <property type="protein sequence ID" value="GGL46464.1"/>
    <property type="molecule type" value="Genomic_DNA"/>
</dbReference>
<gene>
    <name evidence="1" type="ORF">GCM10011588_71610</name>
</gene>
<keyword evidence="2" id="KW-1185">Reference proteome</keyword>
<proteinExistence type="predicted"/>
<dbReference type="Proteomes" id="UP000638263">
    <property type="component" value="Unassembled WGS sequence"/>
</dbReference>
<reference evidence="1" key="2">
    <citation type="submission" date="2020-09" db="EMBL/GenBank/DDBJ databases">
        <authorList>
            <person name="Sun Q."/>
            <person name="Zhou Y."/>
        </authorList>
    </citation>
    <scope>NUCLEOTIDE SEQUENCE</scope>
    <source>
        <strain evidence="1">CGMCC 4.3508</strain>
    </source>
</reference>
<accession>A0A917RZE9</accession>
<sequence>MARAPLPVGIVFSDEMAVAQLVRPDGHLAAIGPVEYAAALVYALVEDPTGL</sequence>
<reference evidence="1" key="1">
    <citation type="journal article" date="2014" name="Int. J. Syst. Evol. Microbiol.">
        <title>Complete genome sequence of Corynebacterium casei LMG S-19264T (=DSM 44701T), isolated from a smear-ripened cheese.</title>
        <authorList>
            <consortium name="US DOE Joint Genome Institute (JGI-PGF)"/>
            <person name="Walter F."/>
            <person name="Albersmeier A."/>
            <person name="Kalinowski J."/>
            <person name="Ruckert C."/>
        </authorList>
    </citation>
    <scope>NUCLEOTIDE SEQUENCE</scope>
    <source>
        <strain evidence="1">CGMCC 4.3508</strain>
    </source>
</reference>
<dbReference type="AlphaFoldDB" id="A0A917RZE9"/>
<evidence type="ECO:0000313" key="1">
    <source>
        <dbReference type="EMBL" id="GGL46464.1"/>
    </source>
</evidence>
<protein>
    <submittedName>
        <fullName evidence="1">Uncharacterized protein</fullName>
    </submittedName>
</protein>
<evidence type="ECO:0000313" key="2">
    <source>
        <dbReference type="Proteomes" id="UP000638263"/>
    </source>
</evidence>
<comment type="caution">
    <text evidence="1">The sequence shown here is derived from an EMBL/GenBank/DDBJ whole genome shotgun (WGS) entry which is preliminary data.</text>
</comment>
<name>A0A917RZE9_9NOCA</name>
<organism evidence="1 2">
    <name type="scientific">Nocardia jinanensis</name>
    <dbReference type="NCBI Taxonomy" id="382504"/>
    <lineage>
        <taxon>Bacteria</taxon>
        <taxon>Bacillati</taxon>
        <taxon>Actinomycetota</taxon>
        <taxon>Actinomycetes</taxon>
        <taxon>Mycobacteriales</taxon>
        <taxon>Nocardiaceae</taxon>
        <taxon>Nocardia</taxon>
    </lineage>
</organism>